<protein>
    <submittedName>
        <fullName evidence="1">Uncharacterized protein DUF4245</fullName>
    </submittedName>
</protein>
<evidence type="ECO:0000313" key="2">
    <source>
        <dbReference type="Proteomes" id="UP000295680"/>
    </source>
</evidence>
<name>A0A4R2JIG3_9PSEU</name>
<accession>A0A4R2JIG3</accession>
<dbReference type="Pfam" id="PF14030">
    <property type="entry name" value="DUF4245"/>
    <property type="match status" value="1"/>
</dbReference>
<keyword evidence="2" id="KW-1185">Reference proteome</keyword>
<sequence>MVLSLIILLVIVGATLWLNRGCQFSPNGPAVDPSALPSVDASRELSSAARRVDYPVRSPAVPAGWYANSANTVPVGTGADASTAVRVGWVTPNGTYLRLSQSKAQIEPLVVLEAGGGVSATANGTMDVAGTKWTKYPGKGGEPSWVTSLGNVQVLITGSGSEDEFRALATAVQDARPVTQ</sequence>
<comment type="caution">
    <text evidence="1">The sequence shown here is derived from an EMBL/GenBank/DDBJ whole genome shotgun (WGS) entry which is preliminary data.</text>
</comment>
<gene>
    <name evidence="1" type="ORF">EV192_105607</name>
</gene>
<dbReference type="AlphaFoldDB" id="A0A4R2JIG3"/>
<dbReference type="InterPro" id="IPR025339">
    <property type="entry name" value="DUF4245"/>
</dbReference>
<dbReference type="Proteomes" id="UP000295680">
    <property type="component" value="Unassembled WGS sequence"/>
</dbReference>
<organism evidence="1 2">
    <name type="scientific">Actinocrispum wychmicini</name>
    <dbReference type="NCBI Taxonomy" id="1213861"/>
    <lineage>
        <taxon>Bacteria</taxon>
        <taxon>Bacillati</taxon>
        <taxon>Actinomycetota</taxon>
        <taxon>Actinomycetes</taxon>
        <taxon>Pseudonocardiales</taxon>
        <taxon>Pseudonocardiaceae</taxon>
        <taxon>Actinocrispum</taxon>
    </lineage>
</organism>
<evidence type="ECO:0000313" key="1">
    <source>
        <dbReference type="EMBL" id="TCO58537.1"/>
    </source>
</evidence>
<reference evidence="1 2" key="1">
    <citation type="submission" date="2019-03" db="EMBL/GenBank/DDBJ databases">
        <title>Genomic Encyclopedia of Type Strains, Phase IV (KMG-IV): sequencing the most valuable type-strain genomes for metagenomic binning, comparative biology and taxonomic classification.</title>
        <authorList>
            <person name="Goeker M."/>
        </authorList>
    </citation>
    <scope>NUCLEOTIDE SEQUENCE [LARGE SCALE GENOMIC DNA]</scope>
    <source>
        <strain evidence="1 2">DSM 45934</strain>
    </source>
</reference>
<proteinExistence type="predicted"/>
<dbReference type="EMBL" id="SLWS01000005">
    <property type="protein sequence ID" value="TCO58537.1"/>
    <property type="molecule type" value="Genomic_DNA"/>
</dbReference>